<dbReference type="InterPro" id="IPR019509">
    <property type="entry name" value="Carboxypeptidase_inhibitor_I68"/>
</dbReference>
<dbReference type="EMBL" id="GEDV01002078">
    <property type="protein sequence ID" value="JAP86479.1"/>
    <property type="molecule type" value="Transcribed_RNA"/>
</dbReference>
<accession>A0A131Z4Z6</accession>
<feature type="chain" id="PRO_5007286796" evidence="1">
    <location>
        <begin position="19"/>
        <end position="219"/>
    </location>
</feature>
<keyword evidence="1" id="KW-0732">Signal</keyword>
<sequence>MMRVIFASVVYLVARVFGNPAPQTVPVQPAAGAGYGTYGYPTTQTLPVPPPGGVTYGSYAPQTVPVMTPGAVASAATSSMPAAGMHQYGNSPFQGTSTTPVVTVLPAPVSPGHTVIVSQPGKGPHPGFPPYNSSLWINHACKYYGLICMPLESCSRKLRLPLTGCGDNTVCCNIKKTKDCSKVGGQCRWRCKKREIPYHYAKCMARLGKCCIYVQKKKA</sequence>
<evidence type="ECO:0000313" key="2">
    <source>
        <dbReference type="EMBL" id="JAP86479.1"/>
    </source>
</evidence>
<feature type="signal peptide" evidence="1">
    <location>
        <begin position="1"/>
        <end position="18"/>
    </location>
</feature>
<organism evidence="2">
    <name type="scientific">Rhipicephalus appendiculatus</name>
    <name type="common">Brown ear tick</name>
    <dbReference type="NCBI Taxonomy" id="34631"/>
    <lineage>
        <taxon>Eukaryota</taxon>
        <taxon>Metazoa</taxon>
        <taxon>Ecdysozoa</taxon>
        <taxon>Arthropoda</taxon>
        <taxon>Chelicerata</taxon>
        <taxon>Arachnida</taxon>
        <taxon>Acari</taxon>
        <taxon>Parasitiformes</taxon>
        <taxon>Ixodida</taxon>
        <taxon>Ixodoidea</taxon>
        <taxon>Ixodidae</taxon>
        <taxon>Rhipicephalinae</taxon>
        <taxon>Rhipicephalus</taxon>
        <taxon>Rhipicephalus</taxon>
    </lineage>
</organism>
<proteinExistence type="predicted"/>
<name>A0A131Z4Z6_RHIAP</name>
<dbReference type="AlphaFoldDB" id="A0A131Z4Z6"/>
<protein>
    <submittedName>
        <fullName evidence="2">Carboxypeptidase inhibitor</fullName>
    </submittedName>
</protein>
<dbReference type="GO" id="GO:0008191">
    <property type="term" value="F:metalloendopeptidase inhibitor activity"/>
    <property type="evidence" value="ECO:0007669"/>
    <property type="project" value="InterPro"/>
</dbReference>
<evidence type="ECO:0000256" key="1">
    <source>
        <dbReference type="SAM" id="SignalP"/>
    </source>
</evidence>
<dbReference type="Pfam" id="PF10468">
    <property type="entry name" value="Inhibitor_I68"/>
    <property type="match status" value="1"/>
</dbReference>
<reference evidence="2" key="1">
    <citation type="journal article" date="2016" name="Ticks Tick Borne Dis.">
        <title>De novo assembly and annotation of the salivary gland transcriptome of Rhipicephalus appendiculatus male and female ticks during blood feeding.</title>
        <authorList>
            <person name="de Castro M.H."/>
            <person name="de Klerk D."/>
            <person name="Pienaar R."/>
            <person name="Latif A.A."/>
            <person name="Rees D.J."/>
            <person name="Mans B.J."/>
        </authorList>
    </citation>
    <scope>NUCLEOTIDE SEQUENCE</scope>
    <source>
        <tissue evidence="2">Salivary glands</tissue>
    </source>
</reference>